<dbReference type="InterPro" id="IPR023393">
    <property type="entry name" value="START-like_dom_sf"/>
</dbReference>
<protein>
    <submittedName>
        <fullName evidence="1">Polyketide cyclase/dehydrase</fullName>
    </submittedName>
</protein>
<dbReference type="InterPro" id="IPR019587">
    <property type="entry name" value="Polyketide_cyclase/dehydratase"/>
</dbReference>
<keyword evidence="2" id="KW-1185">Reference proteome</keyword>
<evidence type="ECO:0000313" key="2">
    <source>
        <dbReference type="Proteomes" id="UP000004664"/>
    </source>
</evidence>
<dbReference type="HOGENOM" id="CLU_114455_0_0_6"/>
<sequence length="166" mass="19225">MQYSLVTQWHLDAPIERVWDALVASEEWPKWWHFVKKVVEIKKGDAQGLGSVRRFIWTSRLPYRLYFEVRVKVLEKPHWIEGIASGDLNGTGSWKLDDLGDSTRVTYVWLVSTEKAWMNLLAPILAPVFTWNHDQVMQEGGKGMARHLGVSLLDFQGSRSRRSECI</sequence>
<dbReference type="eggNOG" id="COG3832">
    <property type="taxonomic scope" value="Bacteria"/>
</dbReference>
<dbReference type="AlphaFoldDB" id="G3IVC4"/>
<dbReference type="RefSeq" id="WP_006889712.1">
    <property type="nucleotide sequence ID" value="NZ_JH109152.1"/>
</dbReference>
<dbReference type="CDD" id="cd07824">
    <property type="entry name" value="SRPBCC_6"/>
    <property type="match status" value="1"/>
</dbReference>
<name>G3IVC4_METTV</name>
<dbReference type="Gene3D" id="3.30.530.20">
    <property type="match status" value="1"/>
</dbReference>
<dbReference type="SUPFAM" id="SSF55961">
    <property type="entry name" value="Bet v1-like"/>
    <property type="match status" value="1"/>
</dbReference>
<accession>G3IVC4</accession>
<reference evidence="1 2" key="1">
    <citation type="submission" date="2011-06" db="EMBL/GenBank/DDBJ databases">
        <title>Genomic sequence of Methylobacter tundripaludum SV96.</title>
        <authorList>
            <consortium name="US DOE Joint Genome Institute"/>
            <person name="Lucas S."/>
            <person name="Han J."/>
            <person name="Lapidus A."/>
            <person name="Cheng J.-F."/>
            <person name="Goodwin L."/>
            <person name="Pitluck S."/>
            <person name="Held B."/>
            <person name="Detter J.C."/>
            <person name="Han C."/>
            <person name="Tapia R."/>
            <person name="Land M."/>
            <person name="Hauser L."/>
            <person name="Kyrpides N."/>
            <person name="Ivanova N."/>
            <person name="Ovchinnikova G."/>
            <person name="Pagani I."/>
            <person name="Klotz M.G."/>
            <person name="Dispirito A.A."/>
            <person name="Murrell J.C."/>
            <person name="Dunfield P."/>
            <person name="Kalyuzhnaya M.G."/>
            <person name="Svenning M."/>
            <person name="Trotsenko Y.A."/>
            <person name="Stein L.Y."/>
            <person name="Woyke T."/>
        </authorList>
    </citation>
    <scope>NUCLEOTIDE SEQUENCE [LARGE SCALE GENOMIC DNA]</scope>
    <source>
        <strain evidence="2">ATCC BAA-1195 / DSM 17260 / SV96</strain>
    </source>
</reference>
<evidence type="ECO:0000313" key="1">
    <source>
        <dbReference type="EMBL" id="EGW21737.1"/>
    </source>
</evidence>
<dbReference type="STRING" id="697282.Mettu_0513"/>
<dbReference type="Proteomes" id="UP000004664">
    <property type="component" value="Unassembled WGS sequence"/>
</dbReference>
<dbReference type="OrthoDB" id="5402478at2"/>
<gene>
    <name evidence="1" type="ORF">Mettu_0513</name>
</gene>
<dbReference type="EMBL" id="JH109152">
    <property type="protein sequence ID" value="EGW21737.1"/>
    <property type="molecule type" value="Genomic_DNA"/>
</dbReference>
<organism evidence="1 2">
    <name type="scientific">Methylobacter tundripaludum (strain ATCC BAA-1195 / DSM 17260 / SV96)</name>
    <dbReference type="NCBI Taxonomy" id="697282"/>
    <lineage>
        <taxon>Bacteria</taxon>
        <taxon>Pseudomonadati</taxon>
        <taxon>Pseudomonadota</taxon>
        <taxon>Gammaproteobacteria</taxon>
        <taxon>Methylococcales</taxon>
        <taxon>Methylococcaceae</taxon>
        <taxon>Methylobacter</taxon>
    </lineage>
</organism>
<dbReference type="Pfam" id="PF10604">
    <property type="entry name" value="Polyketide_cyc2"/>
    <property type="match status" value="1"/>
</dbReference>
<proteinExistence type="predicted"/>